<reference evidence="1" key="1">
    <citation type="journal article" date="2021" name="Arch. Virol.">
        <title>First complete genome characterization of swinepox virus directly from a clinical sample indicates divergence of a Eurasian-lineage virus.</title>
        <authorList>
            <person name="Aasdev A."/>
            <person name="Mishra A."/>
            <person name="Bora D.P."/>
            <person name="Kurkure N.V."/>
            <person name="Barman N.N."/>
            <person name="Raut A.A."/>
        </authorList>
    </citation>
    <scope>NUCLEOTIDE SEQUENCE</scope>
    <source>
        <strain evidence="1">SwPV/India-Assam/16</strain>
    </source>
</reference>
<organismHost>
    <name type="scientific">Sus scrofa</name>
    <name type="common">Pig</name>
    <dbReference type="NCBI Taxonomy" id="9823"/>
</organismHost>
<accession>A0A881SYD5</accession>
<proteinExistence type="predicted"/>
<organism evidence="1">
    <name type="scientific">Swinepox virus</name>
    <name type="common">SWPV</name>
    <dbReference type="NCBI Taxonomy" id="10276"/>
    <lineage>
        <taxon>Viruses</taxon>
        <taxon>Varidnaviria</taxon>
        <taxon>Bamfordvirae</taxon>
        <taxon>Nucleocytoviricota</taxon>
        <taxon>Pokkesviricetes</taxon>
        <taxon>Chitovirales</taxon>
        <taxon>Poxviridae</taxon>
        <taxon>Chordopoxvirinae</taxon>
        <taxon>Suipoxvirus</taxon>
        <taxon>Suipoxvirus swinepox</taxon>
    </lineage>
</organism>
<dbReference type="Proteomes" id="UP000671927">
    <property type="component" value="Segment"/>
</dbReference>
<sequence length="280" mass="32398">MNIEKTKVFKMIPFFNAMKIKNRVLELANMNVTNYYDSNHSGIILSEIEHCINEKIYTSNMITIKHYDQHTIRKKTIESVSCNSVKAFVCIQSAKKGGMLIVFNKITKYKRIIHPNTNCIVLLNSLAEYSISNVNRGTVTIITLDIDIPSMRIIDKKIKNIHYSNSLTLLNPIKCNEIVFVIKQLLDIHSLSVICEQILINNEWYMIIRCGTNKFYLPSVCLGKILLNFNYVYDNFDKEKIAAIINNNTPFDLIYPQKSMYRTSIVYEKILYGKICINSI</sequence>
<dbReference type="EMBL" id="MW036632">
    <property type="protein sequence ID" value="QQG31616.1"/>
    <property type="molecule type" value="Genomic_DNA"/>
</dbReference>
<dbReference type="Pfam" id="PF06822">
    <property type="entry name" value="DUF1235"/>
    <property type="match status" value="1"/>
</dbReference>
<protein>
    <submittedName>
        <fullName evidence="1">Uncharacterized protein</fullName>
    </submittedName>
</protein>
<evidence type="ECO:0000313" key="1">
    <source>
        <dbReference type="EMBL" id="QQG31616.1"/>
    </source>
</evidence>
<name>A0A881SYD5_SWPV</name>
<dbReference type="InterPro" id="IPR009641">
    <property type="entry name" value="Vaccinia_virus_A37"/>
</dbReference>
<gene>
    <name evidence="1" type="primary">SwPV125</name>
</gene>